<dbReference type="GO" id="GO:0006402">
    <property type="term" value="P:mRNA catabolic process"/>
    <property type="evidence" value="ECO:0007669"/>
    <property type="project" value="UniProtKB-UniRule"/>
</dbReference>
<dbReference type="EC" id="3.1.-.-" evidence="5 6"/>
<evidence type="ECO:0000256" key="6">
    <source>
        <dbReference type="NCBIfam" id="TIGR03319"/>
    </source>
</evidence>
<dbReference type="InterPro" id="IPR017705">
    <property type="entry name" value="Ribonuclease_Y"/>
</dbReference>
<evidence type="ECO:0000256" key="1">
    <source>
        <dbReference type="ARBA" id="ARBA00022722"/>
    </source>
</evidence>
<feature type="transmembrane region" description="Helical" evidence="5">
    <location>
        <begin position="7"/>
        <end position="29"/>
    </location>
</feature>
<dbReference type="InterPro" id="IPR006674">
    <property type="entry name" value="HD_domain"/>
</dbReference>
<dbReference type="NCBIfam" id="TIGR00277">
    <property type="entry name" value="HDIG"/>
    <property type="match status" value="1"/>
</dbReference>
<keyword evidence="3 5" id="KW-0378">Hydrolase</keyword>
<dbReference type="PANTHER" id="PTHR12826">
    <property type="entry name" value="RIBONUCLEASE Y"/>
    <property type="match status" value="1"/>
</dbReference>
<dbReference type="InterPro" id="IPR004087">
    <property type="entry name" value="KH_dom"/>
</dbReference>
<reference evidence="9 10" key="1">
    <citation type="journal article" date="2016" name="Nat. Commun.">
        <title>Thousands of microbial genomes shed light on interconnected biogeochemical processes in an aquifer system.</title>
        <authorList>
            <person name="Anantharaman K."/>
            <person name="Brown C.T."/>
            <person name="Hug L.A."/>
            <person name="Sharon I."/>
            <person name="Castelle C.J."/>
            <person name="Probst A.J."/>
            <person name="Thomas B.C."/>
            <person name="Singh A."/>
            <person name="Wilkins M.J."/>
            <person name="Karaoz U."/>
            <person name="Brodie E.L."/>
            <person name="Williams K.H."/>
            <person name="Hubbard S.S."/>
            <person name="Banfield J.F."/>
        </authorList>
    </citation>
    <scope>NUCLEOTIDE SEQUENCE [LARGE SCALE GENOMIC DNA]</scope>
</reference>
<dbReference type="Gene3D" id="1.10.3210.10">
    <property type="entry name" value="Hypothetical protein af1432"/>
    <property type="match status" value="1"/>
</dbReference>
<dbReference type="GO" id="GO:0005886">
    <property type="term" value="C:plasma membrane"/>
    <property type="evidence" value="ECO:0007669"/>
    <property type="project" value="UniProtKB-SubCell"/>
</dbReference>
<name>A0A1G2QML6_9BACT</name>
<dbReference type="InterPro" id="IPR022711">
    <property type="entry name" value="RNase_Y_N"/>
</dbReference>
<evidence type="ECO:0000256" key="4">
    <source>
        <dbReference type="ARBA" id="ARBA00022884"/>
    </source>
</evidence>
<dbReference type="SMART" id="SM00322">
    <property type="entry name" value="KH"/>
    <property type="match status" value="1"/>
</dbReference>
<protein>
    <recommendedName>
        <fullName evidence="5 6">Ribonuclease Y</fullName>
        <shortName evidence="5">RNase Y</shortName>
        <ecNumber evidence="5 6">3.1.-.-</ecNumber>
    </recommendedName>
</protein>
<comment type="similarity">
    <text evidence="5">Belongs to the RNase Y family.</text>
</comment>
<gene>
    <name evidence="5" type="primary">rny</name>
    <name evidence="9" type="ORF">A2556_01520</name>
</gene>
<dbReference type="Pfam" id="PF12072">
    <property type="entry name" value="RNase_Y_N"/>
    <property type="match status" value="1"/>
</dbReference>
<comment type="caution">
    <text evidence="9">The sequence shown here is derived from an EMBL/GenBank/DDBJ whole genome shotgun (WGS) entry which is preliminary data.</text>
</comment>
<dbReference type="NCBIfam" id="TIGR03319">
    <property type="entry name" value="RNase_Y"/>
    <property type="match status" value="1"/>
</dbReference>
<comment type="function">
    <text evidence="5">Endoribonuclease that initiates mRNA decay.</text>
</comment>
<keyword evidence="1 5" id="KW-0540">Nuclease</keyword>
<dbReference type="AlphaFoldDB" id="A0A1G2QML6"/>
<dbReference type="PROSITE" id="PS50084">
    <property type="entry name" value="KH_TYPE_1"/>
    <property type="match status" value="1"/>
</dbReference>
<comment type="subcellular location">
    <subcellularLocation>
        <location evidence="5">Cell membrane</location>
        <topology evidence="5">Single-pass membrane protein</topology>
    </subcellularLocation>
</comment>
<keyword evidence="7" id="KW-0175">Coiled coil</keyword>
<evidence type="ECO:0000256" key="5">
    <source>
        <dbReference type="HAMAP-Rule" id="MF_00335"/>
    </source>
</evidence>
<accession>A0A1G2QML6</accession>
<dbReference type="SMART" id="SM00471">
    <property type="entry name" value="HDc"/>
    <property type="match status" value="1"/>
</dbReference>
<dbReference type="InterPro" id="IPR036612">
    <property type="entry name" value="KH_dom_type_1_sf"/>
</dbReference>
<proteinExistence type="inferred from homology"/>
<evidence type="ECO:0000256" key="2">
    <source>
        <dbReference type="ARBA" id="ARBA00022759"/>
    </source>
</evidence>
<dbReference type="Gene3D" id="3.30.1370.10">
    <property type="entry name" value="K Homology domain, type 1"/>
    <property type="match status" value="1"/>
</dbReference>
<dbReference type="CDD" id="cd22431">
    <property type="entry name" value="KH-I_RNaseY"/>
    <property type="match status" value="1"/>
</dbReference>
<dbReference type="GO" id="GO:0003723">
    <property type="term" value="F:RNA binding"/>
    <property type="evidence" value="ECO:0007669"/>
    <property type="project" value="UniProtKB-UniRule"/>
</dbReference>
<sequence>MNLTKEAILIIAGAGLGGAIIGYVFRWLLLLSQKGSMELMVKQTLLDAKGEAQKIIETAQNEAEKIVTGADVKEREKLAPLKKLEDRLIQKDELLDKRQTDIDREAESLKRKVEEIKTIKEKIDQAATEKMQELERVSGLSADTAKEELIKTIEKEQEEDILVRVHKMEQFGAEKLEQKAKDMLSTIIQRLSTSTVPEVMSTTVDIPSDDIKGKIIGKEGRNIRAFEKATGVEVIIDDTPGSIVLSSFDPVRRQIARVALENLISDGRIQPAKIEELVEKAKEEISKIIKEKGEQAAYEAGVFNLDPRILIILGRLHFRTSYGQNVLQHSIEMAHLAGMLAEELGADIQVSRAGALLHDIGKAVDHEIPGTHVEIGRRILEKFNAGEAIIKAMQSHHEEYAYETLESVIVKVADSISGSRPGARRDSVENYLKRLKDLEDIANSFSGIEKSYAIAAGREIRVFVRPENINDLEARQLGREIATRIEQDLKYPGEIKITIIRETRVIDYAR</sequence>
<dbReference type="InterPro" id="IPR006675">
    <property type="entry name" value="HDIG_dom"/>
</dbReference>
<dbReference type="PROSITE" id="PS51831">
    <property type="entry name" value="HD"/>
    <property type="match status" value="1"/>
</dbReference>
<dbReference type="Pfam" id="PF00013">
    <property type="entry name" value="KH_1"/>
    <property type="match status" value="1"/>
</dbReference>
<organism evidence="9 10">
    <name type="scientific">Candidatus Vogelbacteria bacterium RIFOXYD2_FULL_44_9</name>
    <dbReference type="NCBI Taxonomy" id="1802441"/>
    <lineage>
        <taxon>Bacteria</taxon>
        <taxon>Candidatus Vogeliibacteriota</taxon>
    </lineage>
</organism>
<feature type="coiled-coil region" evidence="7">
    <location>
        <begin position="102"/>
        <end position="136"/>
    </location>
</feature>
<evidence type="ECO:0000313" key="10">
    <source>
        <dbReference type="Proteomes" id="UP000177140"/>
    </source>
</evidence>
<evidence type="ECO:0000313" key="9">
    <source>
        <dbReference type="EMBL" id="OHA61703.1"/>
    </source>
</evidence>
<dbReference type="GO" id="GO:0016787">
    <property type="term" value="F:hydrolase activity"/>
    <property type="evidence" value="ECO:0007669"/>
    <property type="project" value="UniProtKB-KW"/>
</dbReference>
<keyword evidence="4 5" id="KW-0694">RNA-binding</keyword>
<dbReference type="SUPFAM" id="SSF54791">
    <property type="entry name" value="Eukaryotic type KH-domain (KH-domain type I)"/>
    <property type="match status" value="1"/>
</dbReference>
<feature type="domain" description="HD" evidence="8">
    <location>
        <begin position="326"/>
        <end position="419"/>
    </location>
</feature>
<evidence type="ECO:0000259" key="8">
    <source>
        <dbReference type="PROSITE" id="PS51831"/>
    </source>
</evidence>
<dbReference type="GO" id="GO:0004521">
    <property type="term" value="F:RNA endonuclease activity"/>
    <property type="evidence" value="ECO:0007669"/>
    <property type="project" value="UniProtKB-UniRule"/>
</dbReference>
<dbReference type="Proteomes" id="UP000177140">
    <property type="component" value="Unassembled WGS sequence"/>
</dbReference>
<evidence type="ECO:0000256" key="7">
    <source>
        <dbReference type="SAM" id="Coils"/>
    </source>
</evidence>
<keyword evidence="5" id="KW-1003">Cell membrane</keyword>
<keyword evidence="5" id="KW-0812">Transmembrane</keyword>
<dbReference type="HAMAP" id="MF_00335">
    <property type="entry name" value="RNase_Y"/>
    <property type="match status" value="1"/>
</dbReference>
<evidence type="ECO:0000256" key="3">
    <source>
        <dbReference type="ARBA" id="ARBA00022801"/>
    </source>
</evidence>
<dbReference type="Pfam" id="PF01966">
    <property type="entry name" value="HD"/>
    <property type="match status" value="1"/>
</dbReference>
<keyword evidence="5" id="KW-1133">Transmembrane helix</keyword>
<dbReference type="SUPFAM" id="SSF109604">
    <property type="entry name" value="HD-domain/PDEase-like"/>
    <property type="match status" value="1"/>
</dbReference>
<dbReference type="EMBL" id="MHTM01000030">
    <property type="protein sequence ID" value="OHA61703.1"/>
    <property type="molecule type" value="Genomic_DNA"/>
</dbReference>
<dbReference type="InterPro" id="IPR004088">
    <property type="entry name" value="KH_dom_type_1"/>
</dbReference>
<keyword evidence="2 5" id="KW-0255">Endonuclease</keyword>
<keyword evidence="5" id="KW-0472">Membrane</keyword>
<dbReference type="CDD" id="cd00077">
    <property type="entry name" value="HDc"/>
    <property type="match status" value="1"/>
</dbReference>
<dbReference type="PANTHER" id="PTHR12826:SF15">
    <property type="entry name" value="RIBONUCLEASE Y"/>
    <property type="match status" value="1"/>
</dbReference>
<dbReference type="InterPro" id="IPR003607">
    <property type="entry name" value="HD/PDEase_dom"/>
</dbReference>